<name>A0A811QED9_9POAL</name>
<dbReference type="InterPro" id="IPR007021">
    <property type="entry name" value="DUF659"/>
</dbReference>
<evidence type="ECO:0000313" key="4">
    <source>
        <dbReference type="Proteomes" id="UP000604825"/>
    </source>
</evidence>
<sequence length="525" mass="59129">MPPPDLEGGVPDSSVGSDPAATASSSTLEDIPSLIERAIAKLPPDLAAQAVDKKRKARSQDPRWKYGWWPDPSKKDFVQCIFCRKVPAEDEDEQNAAGAEEPTVVPVPSSGTKVKQAKKKIAQAVITSFTMSAAAKLATQKQSRLVSSMLCKSPEEVVAEKHKSKQSQPTLEQCTNKNEEAKVIVDDHVADFFYENRIPLNVINSRSWEVLLESIGQYGPGYRSPSYHDVRTPLLERAVNRTAELRKKHEEAWKEYGCTIIEIANANMLADLLEKQIDKAGKEHVVQIVTDNGANFKVVGRLLMERIPHLMRNKIGGDLVRLAVTRFATSFLTLASLHKNRSGLRNLVVSDEWHATSFSTNQEGRRVENIILSMPFWNKVELCLRASQPLLVALRIADGDETPVAPGIMAAMDVAKAAIKDSLQRKPDLLKEVLKYYDNRWENQMEQQLYGAALYLNPSKFFALKEKDRRQVGRLRIMFNQVMWKMVTDDEEQNKISRQPEDYEKAEGESFSQLGAIRDRDRKKS</sequence>
<evidence type="ECO:0000259" key="2">
    <source>
        <dbReference type="Pfam" id="PF04937"/>
    </source>
</evidence>
<organism evidence="3 4">
    <name type="scientific">Miscanthus lutarioriparius</name>
    <dbReference type="NCBI Taxonomy" id="422564"/>
    <lineage>
        <taxon>Eukaryota</taxon>
        <taxon>Viridiplantae</taxon>
        <taxon>Streptophyta</taxon>
        <taxon>Embryophyta</taxon>
        <taxon>Tracheophyta</taxon>
        <taxon>Spermatophyta</taxon>
        <taxon>Magnoliopsida</taxon>
        <taxon>Liliopsida</taxon>
        <taxon>Poales</taxon>
        <taxon>Poaceae</taxon>
        <taxon>PACMAD clade</taxon>
        <taxon>Panicoideae</taxon>
        <taxon>Andropogonodae</taxon>
        <taxon>Andropogoneae</taxon>
        <taxon>Saccharinae</taxon>
        <taxon>Miscanthus</taxon>
    </lineage>
</organism>
<feature type="region of interest" description="Disordered" evidence="1">
    <location>
        <begin position="1"/>
        <end position="29"/>
    </location>
</feature>
<feature type="region of interest" description="Disordered" evidence="1">
    <location>
        <begin position="92"/>
        <end position="111"/>
    </location>
</feature>
<evidence type="ECO:0000313" key="3">
    <source>
        <dbReference type="EMBL" id="CAD6257618.1"/>
    </source>
</evidence>
<dbReference type="EMBL" id="CAJGYO010000010">
    <property type="protein sequence ID" value="CAD6257618.1"/>
    <property type="molecule type" value="Genomic_DNA"/>
</dbReference>
<dbReference type="SUPFAM" id="SSF53098">
    <property type="entry name" value="Ribonuclease H-like"/>
    <property type="match status" value="1"/>
</dbReference>
<feature type="region of interest" description="Disordered" evidence="1">
    <location>
        <begin position="48"/>
        <end position="68"/>
    </location>
</feature>
<keyword evidence="4" id="KW-1185">Reference proteome</keyword>
<dbReference type="PANTHER" id="PTHR32166">
    <property type="entry name" value="OSJNBA0013A04.12 PROTEIN"/>
    <property type="match status" value="1"/>
</dbReference>
<accession>A0A811QED9</accession>
<feature type="region of interest" description="Disordered" evidence="1">
    <location>
        <begin position="490"/>
        <end position="525"/>
    </location>
</feature>
<protein>
    <recommendedName>
        <fullName evidence="2">DUF659 domain-containing protein</fullName>
    </recommendedName>
</protein>
<dbReference type="Proteomes" id="UP000604825">
    <property type="component" value="Unassembled WGS sequence"/>
</dbReference>
<feature type="compositionally biased region" description="Basic and acidic residues" evidence="1">
    <location>
        <begin position="493"/>
        <end position="508"/>
    </location>
</feature>
<dbReference type="PANTHER" id="PTHR32166:SF74">
    <property type="entry name" value="OS05G0256350 PROTEIN"/>
    <property type="match status" value="1"/>
</dbReference>
<feature type="domain" description="DUF659" evidence="2">
    <location>
        <begin position="262"/>
        <end position="311"/>
    </location>
</feature>
<evidence type="ECO:0000256" key="1">
    <source>
        <dbReference type="SAM" id="MobiDB-lite"/>
    </source>
</evidence>
<gene>
    <name evidence="3" type="ORF">NCGR_LOCUS41103</name>
</gene>
<proteinExistence type="predicted"/>
<reference evidence="3" key="1">
    <citation type="submission" date="2020-10" db="EMBL/GenBank/DDBJ databases">
        <authorList>
            <person name="Han B."/>
            <person name="Lu T."/>
            <person name="Zhao Q."/>
            <person name="Huang X."/>
            <person name="Zhao Y."/>
        </authorList>
    </citation>
    <scope>NUCLEOTIDE SEQUENCE</scope>
</reference>
<dbReference type="OrthoDB" id="779884at2759"/>
<dbReference type="InterPro" id="IPR012337">
    <property type="entry name" value="RNaseH-like_sf"/>
</dbReference>
<comment type="caution">
    <text evidence="3">The sequence shown here is derived from an EMBL/GenBank/DDBJ whole genome shotgun (WGS) entry which is preliminary data.</text>
</comment>
<dbReference type="Pfam" id="PF04937">
    <property type="entry name" value="DUF659"/>
    <property type="match status" value="1"/>
</dbReference>
<dbReference type="AlphaFoldDB" id="A0A811QED9"/>